<comment type="catalytic activity">
    <reaction evidence="6">
        <text>L-lysyl-L-alpha-amino acid(out) = L-lysyl-L-alpha-amino acid(in)</text>
        <dbReference type="Rhea" id="RHEA:79387"/>
        <dbReference type="ChEBI" id="CHEBI:229965"/>
    </reaction>
</comment>
<comment type="catalytic activity">
    <reaction evidence="13">
        <text>L-alanyl-L-lysine(out) = L-alanyl-L-lysine(in)</text>
        <dbReference type="Rhea" id="RHEA:79415"/>
        <dbReference type="ChEBI" id="CHEBI:192470"/>
    </reaction>
</comment>
<dbReference type="GO" id="GO:0022857">
    <property type="term" value="F:transmembrane transporter activity"/>
    <property type="evidence" value="ECO:0007669"/>
    <property type="project" value="InterPro"/>
</dbReference>
<comment type="subcellular location">
    <subcellularLocation>
        <location evidence="1">Membrane</location>
        <topology evidence="1">Multi-pass membrane protein</topology>
    </subcellularLocation>
</comment>
<keyword evidence="20" id="KW-1133">Transmembrane helix</keyword>
<keyword evidence="23" id="KW-1185">Reference proteome</keyword>
<evidence type="ECO:0000256" key="14">
    <source>
        <dbReference type="ARBA" id="ARBA00044924"/>
    </source>
</evidence>
<keyword evidence="20" id="KW-0812">Transmembrane</keyword>
<keyword evidence="20" id="KW-0472">Membrane</keyword>
<evidence type="ECO:0000256" key="10">
    <source>
        <dbReference type="ARBA" id="ARBA00044900"/>
    </source>
</evidence>
<evidence type="ECO:0000256" key="3">
    <source>
        <dbReference type="ARBA" id="ARBA00044878"/>
    </source>
</evidence>
<dbReference type="PANTHER" id="PTHR23512:SF12">
    <property type="entry name" value="TRANSPORTER, PUTATIVE (AFU_ORTHOLOGUE AFUA_4G00260)-RELATED"/>
    <property type="match status" value="1"/>
</dbReference>
<comment type="catalytic activity">
    <reaction evidence="11">
        <text>L-arginyl-glycine(out) = L-arginyl-glycine(in)</text>
        <dbReference type="Rhea" id="RHEA:79391"/>
        <dbReference type="ChEBI" id="CHEBI:229955"/>
    </reaction>
</comment>
<feature type="transmembrane region" description="Helical" evidence="20">
    <location>
        <begin position="284"/>
        <end position="307"/>
    </location>
</feature>
<gene>
    <name evidence="22" type="ORF">BB559_002238</name>
</gene>
<comment type="catalytic activity">
    <reaction evidence="7">
        <text>L-alpha-aminoacyl-L-lysine(out) = L-alpha-aminoacyl-L-lysine(in)</text>
        <dbReference type="Rhea" id="RHEA:79383"/>
        <dbReference type="ChEBI" id="CHEBI:229966"/>
    </reaction>
</comment>
<comment type="caution">
    <text evidence="22">The sequence shown here is derived from an EMBL/GenBank/DDBJ whole genome shotgun (WGS) entry which is preliminary data.</text>
</comment>
<comment type="catalytic activity">
    <reaction evidence="10">
        <text>L-lysyl-L-lysine(out) = L-lysyl-L-lysine(in)</text>
        <dbReference type="Rhea" id="RHEA:79403"/>
        <dbReference type="ChEBI" id="CHEBI:229956"/>
    </reaction>
</comment>
<feature type="domain" description="Major facilitator superfamily (MFS) profile" evidence="21">
    <location>
        <begin position="35"/>
        <end position="429"/>
    </location>
</feature>
<comment type="catalytic activity">
    <reaction evidence="14">
        <text>L-lysyl-glycine(out) = L-lysyl-glycine(in)</text>
        <dbReference type="Rhea" id="RHEA:79407"/>
        <dbReference type="ChEBI" id="CHEBI:191202"/>
    </reaction>
</comment>
<comment type="function">
    <text evidence="17">Lysosomal dipeptide uniporter that selectively exports lysine, arginine or histidine-containing dipeptides with a net positive charge from the lysosome lumen into the cytosol. Could play a role in a specific type of protein O-glycosylation indirectly regulating macrophages migration and tissue invasion. Also essential for liver homeostasis.</text>
</comment>
<organism evidence="22 23">
    <name type="scientific">Furculomyces boomerangus</name>
    <dbReference type="NCBI Taxonomy" id="61424"/>
    <lineage>
        <taxon>Eukaryota</taxon>
        <taxon>Fungi</taxon>
        <taxon>Fungi incertae sedis</taxon>
        <taxon>Zoopagomycota</taxon>
        <taxon>Kickxellomycotina</taxon>
        <taxon>Harpellomycetes</taxon>
        <taxon>Harpellales</taxon>
        <taxon>Harpellaceae</taxon>
        <taxon>Furculomyces</taxon>
    </lineage>
</organism>
<comment type="catalytic activity">
    <reaction evidence="5">
        <text>L-alpha-aminoacyl-L-histidine(out) = L-alpha-aminoacyl-L-histidine(in)</text>
        <dbReference type="Rhea" id="RHEA:79375"/>
        <dbReference type="ChEBI" id="CHEBI:229967"/>
    </reaction>
</comment>
<dbReference type="InterPro" id="IPR011701">
    <property type="entry name" value="MFS"/>
</dbReference>
<evidence type="ECO:0000256" key="4">
    <source>
        <dbReference type="ARBA" id="ARBA00044881"/>
    </source>
</evidence>
<evidence type="ECO:0000256" key="18">
    <source>
        <dbReference type="ARBA" id="ARBA00046376"/>
    </source>
</evidence>
<reference evidence="22 23" key="1">
    <citation type="journal article" date="2018" name="MBio">
        <title>Comparative Genomics Reveals the Core Gene Toolbox for the Fungus-Insect Symbiosis.</title>
        <authorList>
            <person name="Wang Y."/>
            <person name="Stata M."/>
            <person name="Wang W."/>
            <person name="Stajich J.E."/>
            <person name="White M.M."/>
            <person name="Moncalvo J.M."/>
        </authorList>
    </citation>
    <scope>NUCLEOTIDE SEQUENCE [LARGE SCALE GENOMIC DNA]</scope>
    <source>
        <strain evidence="22 23">AUS-77-4</strain>
    </source>
</reference>
<comment type="subunit">
    <text evidence="18">Homodimer. Interacts with lysosomal protein GLMP (via lumenal domain); the interaction starts while both proteins are still in the endoplasmic reticulum and is required for stabilization of MFSD1 in lysosomes but has no direct effect on its targeting to lysosomes or transporter activity.</text>
</comment>
<dbReference type="STRING" id="61424.A0A2T9YX11"/>
<dbReference type="Pfam" id="PF07690">
    <property type="entry name" value="MFS_1"/>
    <property type="match status" value="1"/>
</dbReference>
<evidence type="ECO:0000256" key="15">
    <source>
        <dbReference type="ARBA" id="ARBA00044985"/>
    </source>
</evidence>
<evidence type="ECO:0000313" key="22">
    <source>
        <dbReference type="EMBL" id="PVU96867.1"/>
    </source>
</evidence>
<dbReference type="InterPro" id="IPR020846">
    <property type="entry name" value="MFS_dom"/>
</dbReference>
<feature type="transmembrane region" description="Helical" evidence="20">
    <location>
        <begin position="339"/>
        <end position="366"/>
    </location>
</feature>
<dbReference type="PANTHER" id="PTHR23512">
    <property type="entry name" value="MAJOR FACILITATOR SUPERFAMILY DOMAIN-CONTAINING PROTEIN 1"/>
    <property type="match status" value="1"/>
</dbReference>
<dbReference type="PROSITE" id="PS50850">
    <property type="entry name" value="MFS"/>
    <property type="match status" value="1"/>
</dbReference>
<dbReference type="AlphaFoldDB" id="A0A2T9YX11"/>
<evidence type="ECO:0000256" key="9">
    <source>
        <dbReference type="ARBA" id="ARBA00044899"/>
    </source>
</evidence>
<comment type="catalytic activity">
    <reaction evidence="9">
        <text>L-arginyl-L-alpha-amino acid(out) = L-arginyl-L-alpha-amino acid(in)</text>
        <dbReference type="Rhea" id="RHEA:79371"/>
        <dbReference type="ChEBI" id="CHEBI:84315"/>
    </reaction>
</comment>
<feature type="transmembrane region" description="Helical" evidence="20">
    <location>
        <begin position="95"/>
        <end position="121"/>
    </location>
</feature>
<dbReference type="InterPro" id="IPR052187">
    <property type="entry name" value="MFSD1"/>
</dbReference>
<feature type="transmembrane region" description="Helical" evidence="20">
    <location>
        <begin position="33"/>
        <end position="50"/>
    </location>
</feature>
<comment type="catalytic activity">
    <reaction evidence="8">
        <text>L-aspartyl-L-lysine(out) = L-aspartyl-L-lysine(in)</text>
        <dbReference type="Rhea" id="RHEA:79411"/>
        <dbReference type="ChEBI" id="CHEBI:229953"/>
    </reaction>
</comment>
<evidence type="ECO:0000256" key="8">
    <source>
        <dbReference type="ARBA" id="ARBA00044898"/>
    </source>
</evidence>
<protein>
    <recommendedName>
        <fullName evidence="15">Lysosomal dipeptide transporter MFSD1</fullName>
    </recommendedName>
    <alternativeName>
        <fullName evidence="16">Major facilitator superfamily domain-containing protein 1</fullName>
    </alternativeName>
</protein>
<evidence type="ECO:0000256" key="2">
    <source>
        <dbReference type="ARBA" id="ARBA00044876"/>
    </source>
</evidence>
<feature type="transmembrane region" description="Helical" evidence="20">
    <location>
        <begin position="314"/>
        <end position="333"/>
    </location>
</feature>
<comment type="catalytic activity">
    <reaction evidence="3">
        <text>L-histidyl-glycine(out) = L-histidyl-glycine(in)</text>
        <dbReference type="Rhea" id="RHEA:79395"/>
        <dbReference type="ChEBI" id="CHEBI:229957"/>
    </reaction>
</comment>
<evidence type="ECO:0000256" key="19">
    <source>
        <dbReference type="SAM" id="MobiDB-lite"/>
    </source>
</evidence>
<comment type="catalytic activity">
    <reaction evidence="4">
        <text>L-alpha-aminoacyl-L-arginine(out) = L-alpha-aminoacyl-L-arginine(in)</text>
        <dbReference type="Rhea" id="RHEA:79367"/>
        <dbReference type="ChEBI" id="CHEBI:229968"/>
    </reaction>
</comment>
<accession>A0A2T9YX11</accession>
<evidence type="ECO:0000256" key="13">
    <source>
        <dbReference type="ARBA" id="ARBA00044919"/>
    </source>
</evidence>
<evidence type="ECO:0000256" key="1">
    <source>
        <dbReference type="ARBA" id="ARBA00004141"/>
    </source>
</evidence>
<evidence type="ECO:0000259" key="21">
    <source>
        <dbReference type="PROSITE" id="PS50850"/>
    </source>
</evidence>
<dbReference type="EMBL" id="MBFT01000129">
    <property type="protein sequence ID" value="PVU96867.1"/>
    <property type="molecule type" value="Genomic_DNA"/>
</dbReference>
<feature type="compositionally biased region" description="Polar residues" evidence="19">
    <location>
        <begin position="1"/>
        <end position="11"/>
    </location>
</feature>
<evidence type="ECO:0000313" key="23">
    <source>
        <dbReference type="Proteomes" id="UP000245699"/>
    </source>
</evidence>
<evidence type="ECO:0000256" key="5">
    <source>
        <dbReference type="ARBA" id="ARBA00044884"/>
    </source>
</evidence>
<comment type="catalytic activity">
    <reaction evidence="12">
        <text>L-histidyl-L-alpha-amino acid(out) = L-histidyl-L-alpha-amino acid(in)</text>
        <dbReference type="Rhea" id="RHEA:79379"/>
        <dbReference type="ChEBI" id="CHEBI:229964"/>
    </reaction>
</comment>
<sequence length="499" mass="55117">MFNKFFSNSEKTNSHEVSEDNTTTKKSSKTSRYIVLVICCLLSFGSHFSGTSLGSLKNILKKELKISNTQYGILQASNELLNTFMPLVSGIVFDIYGSVWGSLVVSTAIFLGTLIVAISASISSFPLMVVGRLIYGAGSGAIVGIQESILAQWFSEGSLSTVIGVQLSTSRLSTYIGTITVVPFGEATNWYGNSFYLSAGLCGFCLLLNVVYSLMITKQNKLVSRSNSAVTINKKKFEWRQLLRLPLVFWILMFSQMALGSSWSSFLGFNAEMIKIRFKTTDTIAAYKASVSQVVPIILPFVLGIFLDRIGQRLHFYLGSSLLGLLSYILLGFTNAHPMVAMTIFSFSLASGPISNITVLPTILPIKYIGTALGLKKVLTNVGTVILDLLSGYVQDHSKKKDYKNVMVLFVAISIVSSLLIVWMIGIDYTRFDGAMNAPRKRRLEHMKKKNQKENIESVDKMQQEDKKPNVISILSISIIVATFVAAWTLFIVFYGIYN</sequence>
<feature type="transmembrane region" description="Helical" evidence="20">
    <location>
        <begin position="195"/>
        <end position="215"/>
    </location>
</feature>
<dbReference type="OrthoDB" id="424834at2759"/>
<name>A0A2T9YX11_9FUNG</name>
<evidence type="ECO:0000256" key="6">
    <source>
        <dbReference type="ARBA" id="ARBA00044891"/>
    </source>
</evidence>
<feature type="transmembrane region" description="Helical" evidence="20">
    <location>
        <begin position="471"/>
        <end position="498"/>
    </location>
</feature>
<evidence type="ECO:0000256" key="16">
    <source>
        <dbReference type="ARBA" id="ARBA00045018"/>
    </source>
</evidence>
<feature type="region of interest" description="Disordered" evidence="19">
    <location>
        <begin position="1"/>
        <end position="23"/>
    </location>
</feature>
<evidence type="ECO:0000256" key="12">
    <source>
        <dbReference type="ARBA" id="ARBA00044912"/>
    </source>
</evidence>
<feature type="transmembrane region" description="Helical" evidence="20">
    <location>
        <begin position="242"/>
        <end position="264"/>
    </location>
</feature>
<evidence type="ECO:0000256" key="11">
    <source>
        <dbReference type="ARBA" id="ARBA00044903"/>
    </source>
</evidence>
<dbReference type="SUPFAM" id="SSF103473">
    <property type="entry name" value="MFS general substrate transporter"/>
    <property type="match status" value="1"/>
</dbReference>
<dbReference type="GO" id="GO:0016020">
    <property type="term" value="C:membrane"/>
    <property type="evidence" value="ECO:0007669"/>
    <property type="project" value="UniProtKB-SubCell"/>
</dbReference>
<comment type="catalytic activity">
    <reaction evidence="2">
        <text>L-lysyl-L-alanine(out) = L-lysyl-L-alanine(in)</text>
        <dbReference type="Rhea" id="RHEA:79399"/>
        <dbReference type="ChEBI" id="CHEBI:229954"/>
    </reaction>
</comment>
<evidence type="ECO:0000256" key="17">
    <source>
        <dbReference type="ARBA" id="ARBA00045709"/>
    </source>
</evidence>
<dbReference type="Proteomes" id="UP000245699">
    <property type="component" value="Unassembled WGS sequence"/>
</dbReference>
<evidence type="ECO:0000256" key="20">
    <source>
        <dbReference type="SAM" id="Phobius"/>
    </source>
</evidence>
<dbReference type="InterPro" id="IPR036259">
    <property type="entry name" value="MFS_trans_sf"/>
</dbReference>
<proteinExistence type="predicted"/>
<evidence type="ECO:0000256" key="7">
    <source>
        <dbReference type="ARBA" id="ARBA00044893"/>
    </source>
</evidence>
<feature type="transmembrane region" description="Helical" evidence="20">
    <location>
        <begin position="406"/>
        <end position="427"/>
    </location>
</feature>
<dbReference type="Gene3D" id="1.20.1250.20">
    <property type="entry name" value="MFS general substrate transporter like domains"/>
    <property type="match status" value="2"/>
</dbReference>